<name>A0A0M3HPP8_ASCLU</name>
<keyword evidence="1" id="KW-1185">Reference proteome</keyword>
<sequence>MKQALTEVPTQLAVGLYVVPPQICLNGRKAEVLPTTNTAKSGGVVYLCVCVRGTRDRAKAKPNRTVRYEADGERHVFNKTGKLNSSKLELRLGTR</sequence>
<dbReference type="AlphaFoldDB" id="A0A0M3HPP8"/>
<reference evidence="2" key="1">
    <citation type="submission" date="2017-02" db="UniProtKB">
        <authorList>
            <consortium name="WormBaseParasite"/>
        </authorList>
    </citation>
    <scope>IDENTIFICATION</scope>
</reference>
<protein>
    <submittedName>
        <fullName evidence="2">Secreted protein</fullName>
    </submittedName>
</protein>
<organism evidence="1 2">
    <name type="scientific">Ascaris lumbricoides</name>
    <name type="common">Giant roundworm</name>
    <dbReference type="NCBI Taxonomy" id="6252"/>
    <lineage>
        <taxon>Eukaryota</taxon>
        <taxon>Metazoa</taxon>
        <taxon>Ecdysozoa</taxon>
        <taxon>Nematoda</taxon>
        <taxon>Chromadorea</taxon>
        <taxon>Rhabditida</taxon>
        <taxon>Spirurina</taxon>
        <taxon>Ascaridomorpha</taxon>
        <taxon>Ascaridoidea</taxon>
        <taxon>Ascarididae</taxon>
        <taxon>Ascaris</taxon>
    </lineage>
</organism>
<evidence type="ECO:0000313" key="1">
    <source>
        <dbReference type="Proteomes" id="UP000036681"/>
    </source>
</evidence>
<dbReference type="WBParaSite" id="ALUE_0000392001-mRNA-1">
    <property type="protein sequence ID" value="ALUE_0000392001-mRNA-1"/>
    <property type="gene ID" value="ALUE_0000392001"/>
</dbReference>
<evidence type="ECO:0000313" key="2">
    <source>
        <dbReference type="WBParaSite" id="ALUE_0000392001-mRNA-1"/>
    </source>
</evidence>
<dbReference type="Proteomes" id="UP000036681">
    <property type="component" value="Unplaced"/>
</dbReference>
<accession>A0A0M3HPP8</accession>
<proteinExistence type="predicted"/>